<comment type="caution">
    <text evidence="11">The sequence shown here is derived from an EMBL/GenBank/DDBJ whole genome shotgun (WGS) entry which is preliminary data.</text>
</comment>
<dbReference type="GO" id="GO:0006935">
    <property type="term" value="P:chemotaxis"/>
    <property type="evidence" value="ECO:0007669"/>
    <property type="project" value="UniProtKB-KW"/>
</dbReference>
<accession>A0A520MFQ9</accession>
<keyword evidence="8 10" id="KW-1133">Transmembrane helix</keyword>
<gene>
    <name evidence="11" type="ORF">EVB03_05570</name>
</gene>
<dbReference type="Pfam" id="PF03748">
    <property type="entry name" value="FliL"/>
    <property type="match status" value="1"/>
</dbReference>
<protein>
    <recommendedName>
        <fullName evidence="10">Flagellar protein FliL</fullName>
    </recommendedName>
</protein>
<dbReference type="AlphaFoldDB" id="A0A520MFQ9"/>
<dbReference type="GO" id="GO:0005886">
    <property type="term" value="C:plasma membrane"/>
    <property type="evidence" value="ECO:0007669"/>
    <property type="project" value="UniProtKB-SubCell"/>
</dbReference>
<comment type="subcellular location">
    <subcellularLocation>
        <location evidence="10">Cell inner membrane</location>
    </subcellularLocation>
    <subcellularLocation>
        <location evidence="2">Cell membrane</location>
        <topology evidence="2">Single-pass membrane protein</topology>
    </subcellularLocation>
</comment>
<evidence type="ECO:0000256" key="10">
    <source>
        <dbReference type="RuleBase" id="RU364125"/>
    </source>
</evidence>
<dbReference type="GO" id="GO:0009425">
    <property type="term" value="C:bacterial-type flagellum basal body"/>
    <property type="evidence" value="ECO:0007669"/>
    <property type="project" value="InterPro"/>
</dbReference>
<keyword evidence="4" id="KW-1003">Cell membrane</keyword>
<dbReference type="InterPro" id="IPR005503">
    <property type="entry name" value="FliL"/>
</dbReference>
<evidence type="ECO:0000256" key="1">
    <source>
        <dbReference type="ARBA" id="ARBA00002254"/>
    </source>
</evidence>
<keyword evidence="11" id="KW-0969">Cilium</keyword>
<evidence type="ECO:0000313" key="11">
    <source>
        <dbReference type="EMBL" id="RZO20066.1"/>
    </source>
</evidence>
<keyword evidence="11" id="KW-0282">Flagellum</keyword>
<evidence type="ECO:0000256" key="7">
    <source>
        <dbReference type="ARBA" id="ARBA00022779"/>
    </source>
</evidence>
<sequence>MQIMSNEETSEDSGGSKKRPILKIVLIVLLVLILLGGAVLGTLFAVGFFDSKTDAESAIAAMQDAENTGAEANEQQRQDEAIKVIDDKGLKYLEIEPELLSNLHNSQRMIQVKIAVMVKQNEDKTLLRLIEKHAYPVRSQLLKILSEKREDQVSREGFRDNLALELKDAMNDVLETRIGNREIQELYFTEFIVQ</sequence>
<keyword evidence="9 10" id="KW-0472">Membrane</keyword>
<dbReference type="PANTHER" id="PTHR35091:SF2">
    <property type="entry name" value="FLAGELLAR PROTEIN FLIL"/>
    <property type="match status" value="1"/>
</dbReference>
<evidence type="ECO:0000256" key="8">
    <source>
        <dbReference type="ARBA" id="ARBA00022989"/>
    </source>
</evidence>
<comment type="function">
    <text evidence="1 10">Controls the rotational direction of flagella during chemotaxis.</text>
</comment>
<dbReference type="PANTHER" id="PTHR35091">
    <property type="entry name" value="FLAGELLAR PROTEIN FLIL"/>
    <property type="match status" value="1"/>
</dbReference>
<evidence type="ECO:0000256" key="3">
    <source>
        <dbReference type="ARBA" id="ARBA00008281"/>
    </source>
</evidence>
<keyword evidence="10" id="KW-0997">Cell inner membrane</keyword>
<evidence type="ECO:0000256" key="2">
    <source>
        <dbReference type="ARBA" id="ARBA00004162"/>
    </source>
</evidence>
<organism evidence="11 12">
    <name type="scientific">SAR92 clade bacterium</name>
    <dbReference type="NCBI Taxonomy" id="2315479"/>
    <lineage>
        <taxon>Bacteria</taxon>
        <taxon>Pseudomonadati</taxon>
        <taxon>Pseudomonadota</taxon>
        <taxon>Gammaproteobacteria</taxon>
        <taxon>Cellvibrionales</taxon>
        <taxon>Porticoccaceae</taxon>
        <taxon>SAR92 clade</taxon>
    </lineage>
</organism>
<keyword evidence="11" id="KW-0966">Cell projection</keyword>
<dbReference type="EMBL" id="SHBP01000006">
    <property type="protein sequence ID" value="RZO20066.1"/>
    <property type="molecule type" value="Genomic_DNA"/>
</dbReference>
<keyword evidence="7 10" id="KW-0283">Flagellar rotation</keyword>
<evidence type="ECO:0000256" key="9">
    <source>
        <dbReference type="ARBA" id="ARBA00023136"/>
    </source>
</evidence>
<dbReference type="Proteomes" id="UP000315889">
    <property type="component" value="Unassembled WGS sequence"/>
</dbReference>
<dbReference type="GO" id="GO:0071978">
    <property type="term" value="P:bacterial-type flagellum-dependent swarming motility"/>
    <property type="evidence" value="ECO:0007669"/>
    <property type="project" value="TreeGrafter"/>
</dbReference>
<keyword evidence="6 10" id="KW-0812">Transmembrane</keyword>
<reference evidence="11 12" key="1">
    <citation type="submission" date="2019-02" db="EMBL/GenBank/DDBJ databases">
        <title>Prokaryotic population dynamics and viral predation in marine succession experiment using metagenomics: the confinement effect.</title>
        <authorList>
            <person name="Haro-Moreno J.M."/>
            <person name="Rodriguez-Valera F."/>
            <person name="Lopez-Perez M."/>
        </authorList>
    </citation>
    <scope>NUCLEOTIDE SEQUENCE [LARGE SCALE GENOMIC DNA]</scope>
    <source>
        <strain evidence="11">MED-G170</strain>
    </source>
</reference>
<feature type="transmembrane region" description="Helical" evidence="10">
    <location>
        <begin position="21"/>
        <end position="49"/>
    </location>
</feature>
<keyword evidence="5 10" id="KW-0145">Chemotaxis</keyword>
<name>A0A520MFQ9_9GAMM</name>
<proteinExistence type="inferred from homology"/>
<evidence type="ECO:0000256" key="6">
    <source>
        <dbReference type="ARBA" id="ARBA00022692"/>
    </source>
</evidence>
<comment type="similarity">
    <text evidence="3 10">Belongs to the FliL family.</text>
</comment>
<evidence type="ECO:0000256" key="4">
    <source>
        <dbReference type="ARBA" id="ARBA00022475"/>
    </source>
</evidence>
<evidence type="ECO:0000313" key="12">
    <source>
        <dbReference type="Proteomes" id="UP000315889"/>
    </source>
</evidence>
<evidence type="ECO:0000256" key="5">
    <source>
        <dbReference type="ARBA" id="ARBA00022500"/>
    </source>
</evidence>